<proteinExistence type="predicted"/>
<gene>
    <name evidence="1" type="ORF">HNR00_004770</name>
</gene>
<dbReference type="EMBL" id="JACHOP010000032">
    <property type="protein sequence ID" value="MBB5760030.1"/>
    <property type="molecule type" value="Genomic_DNA"/>
</dbReference>
<keyword evidence="2" id="KW-1185">Reference proteome</keyword>
<dbReference type="Proteomes" id="UP000583454">
    <property type="component" value="Unassembled WGS sequence"/>
</dbReference>
<evidence type="ECO:0000313" key="1">
    <source>
        <dbReference type="EMBL" id="MBB5760030.1"/>
    </source>
</evidence>
<dbReference type="RefSeq" id="WP_183573614.1">
    <property type="nucleotide sequence ID" value="NZ_JACHOP010000032.1"/>
</dbReference>
<accession>A0A840ZRQ7</accession>
<name>A0A840ZRQ7_9HYPH</name>
<reference evidence="1 2" key="1">
    <citation type="submission" date="2020-08" db="EMBL/GenBank/DDBJ databases">
        <title>Genomic Encyclopedia of Type Strains, Phase IV (KMG-IV): sequencing the most valuable type-strain genomes for metagenomic binning, comparative biology and taxonomic classification.</title>
        <authorList>
            <person name="Goeker M."/>
        </authorList>
    </citation>
    <scope>NUCLEOTIDE SEQUENCE [LARGE SCALE GENOMIC DNA]</scope>
    <source>
        <strain evidence="1 2">DSM 2163</strain>
    </source>
</reference>
<dbReference type="AlphaFoldDB" id="A0A840ZRQ7"/>
<evidence type="ECO:0000313" key="2">
    <source>
        <dbReference type="Proteomes" id="UP000583454"/>
    </source>
</evidence>
<comment type="caution">
    <text evidence="1">The sequence shown here is derived from an EMBL/GenBank/DDBJ whole genome shotgun (WGS) entry which is preliminary data.</text>
</comment>
<organism evidence="1 2">
    <name type="scientific">Methylorubrum rhodinum</name>
    <dbReference type="NCBI Taxonomy" id="29428"/>
    <lineage>
        <taxon>Bacteria</taxon>
        <taxon>Pseudomonadati</taxon>
        <taxon>Pseudomonadota</taxon>
        <taxon>Alphaproteobacteria</taxon>
        <taxon>Hyphomicrobiales</taxon>
        <taxon>Methylobacteriaceae</taxon>
        <taxon>Methylorubrum</taxon>
    </lineage>
</organism>
<protein>
    <submittedName>
        <fullName evidence="1">Uncharacterized protein</fullName>
    </submittedName>
</protein>
<sequence>MSLHKSATVSDEACPTLASSLGLGAAGSATGEPGCGGLDRAYTAFCVMVGVLKAEFGAVPAEPEARAEFVEELIMEAWYSLAEQVDAASDRDYALIGPLVPDLVSARLDHVAPEAFAATLDAQTLATWHRICDLLVDRTMTPVMTASEVAEIVKKRIWAEARLHQPMADMFAESADAR</sequence>